<dbReference type="Gene3D" id="3.40.30.10">
    <property type="entry name" value="Glutaredoxin"/>
    <property type="match status" value="1"/>
</dbReference>
<feature type="domain" description="Thioredoxin" evidence="1">
    <location>
        <begin position="61"/>
        <end position="188"/>
    </location>
</feature>
<dbReference type="CDD" id="cd02947">
    <property type="entry name" value="TRX_family"/>
    <property type="match status" value="1"/>
</dbReference>
<protein>
    <submittedName>
        <fullName evidence="2">Thioredoxin</fullName>
    </submittedName>
</protein>
<evidence type="ECO:0000313" key="2">
    <source>
        <dbReference type="EMBL" id="AKB59671.1"/>
    </source>
</evidence>
<dbReference type="SUPFAM" id="SSF52833">
    <property type="entry name" value="Thioredoxin-like"/>
    <property type="match status" value="1"/>
</dbReference>
<name>A0A0E3LRA3_METBA</name>
<dbReference type="KEGG" id="mbar:MSBR2_3155"/>
<dbReference type="GeneID" id="24846525"/>
<dbReference type="PANTHER" id="PTHR45663:SF11">
    <property type="entry name" value="GEO12009P1"/>
    <property type="match status" value="1"/>
</dbReference>
<organism evidence="2 3">
    <name type="scientific">Methanosarcina barkeri 227</name>
    <dbReference type="NCBI Taxonomy" id="1434106"/>
    <lineage>
        <taxon>Archaea</taxon>
        <taxon>Methanobacteriati</taxon>
        <taxon>Methanobacteriota</taxon>
        <taxon>Stenosarchaea group</taxon>
        <taxon>Methanomicrobia</taxon>
        <taxon>Methanosarcinales</taxon>
        <taxon>Methanosarcinaceae</taxon>
        <taxon>Methanosarcina</taxon>
    </lineage>
</organism>
<dbReference type="RefSeq" id="WP_052712933.1">
    <property type="nucleotide sequence ID" value="NZ_CP009530.1"/>
</dbReference>
<dbReference type="PANTHER" id="PTHR45663">
    <property type="entry name" value="GEO12009P1"/>
    <property type="match status" value="1"/>
</dbReference>
<reference evidence="2 3" key="1">
    <citation type="submission" date="2014-07" db="EMBL/GenBank/DDBJ databases">
        <title>Methanogenic archaea and the global carbon cycle.</title>
        <authorList>
            <person name="Henriksen J.R."/>
            <person name="Luke J."/>
            <person name="Reinhart S."/>
            <person name="Benedict M.N."/>
            <person name="Youngblut N.D."/>
            <person name="Metcalf M.E."/>
            <person name="Whitaker R.J."/>
            <person name="Metcalf W.W."/>
        </authorList>
    </citation>
    <scope>NUCLEOTIDE SEQUENCE [LARGE SCALE GENOMIC DNA]</scope>
    <source>
        <strain evidence="2 3">227</strain>
    </source>
</reference>
<evidence type="ECO:0000259" key="1">
    <source>
        <dbReference type="PROSITE" id="PS51352"/>
    </source>
</evidence>
<dbReference type="PATRIC" id="fig|1434106.5.peg.3998"/>
<dbReference type="PROSITE" id="PS51352">
    <property type="entry name" value="THIOREDOXIN_2"/>
    <property type="match status" value="1"/>
</dbReference>
<dbReference type="InterPro" id="IPR013766">
    <property type="entry name" value="Thioredoxin_domain"/>
</dbReference>
<dbReference type="Proteomes" id="UP000033079">
    <property type="component" value="Chromosome"/>
</dbReference>
<accession>A0A0E3LRA3</accession>
<dbReference type="Pfam" id="PF00085">
    <property type="entry name" value="Thioredoxin"/>
    <property type="match status" value="1"/>
</dbReference>
<evidence type="ECO:0000313" key="3">
    <source>
        <dbReference type="Proteomes" id="UP000033079"/>
    </source>
</evidence>
<dbReference type="InterPro" id="IPR036249">
    <property type="entry name" value="Thioredoxin-like_sf"/>
</dbReference>
<dbReference type="HOGENOM" id="CLU_133605_0_0_2"/>
<dbReference type="PROSITE" id="PS51257">
    <property type="entry name" value="PROKAR_LIPOPROTEIN"/>
    <property type="match status" value="1"/>
</dbReference>
<gene>
    <name evidence="2" type="ORF">MSBR2_3155</name>
</gene>
<sequence length="207" mass="22502">MKKLVILLIMLAAVVFTAGCTDESQGNSTDIQAVQENNGTVETTASEQTNLQEVQEENGIVKANESGQNTTSQETPEESNVLEVTSLEQINASLEQGPVLVKIGSKHCGPCQAMKPMLKELATEYSGKATIASIDITESPDLEAYFDIGYVPDTSLVVGIKDGDYVYMQENGTVTKDRFSARIQGQMEKEVYENRINLALLQEGKST</sequence>
<dbReference type="GO" id="GO:0015035">
    <property type="term" value="F:protein-disulfide reductase activity"/>
    <property type="evidence" value="ECO:0007669"/>
    <property type="project" value="TreeGrafter"/>
</dbReference>
<proteinExistence type="predicted"/>
<dbReference type="AlphaFoldDB" id="A0A0E3LRA3"/>
<dbReference type="EMBL" id="CP009530">
    <property type="protein sequence ID" value="AKB59671.1"/>
    <property type="molecule type" value="Genomic_DNA"/>
</dbReference>
<dbReference type="GO" id="GO:0005737">
    <property type="term" value="C:cytoplasm"/>
    <property type="evidence" value="ECO:0007669"/>
    <property type="project" value="TreeGrafter"/>
</dbReference>